<sequence>MSIQEIMSLGGSKISANVNFEDLKAFADYLIQKTKEEVEESILAKKKETFVKPKDACKQLQVDRSTLWRWAKTGYLIPAEVGGKRLYKQSEIDIILRK</sequence>
<dbReference type="EMBL" id="CZBI01000004">
    <property type="protein sequence ID" value="CUQ22578.1"/>
    <property type="molecule type" value="Genomic_DNA"/>
</dbReference>
<evidence type="ECO:0000313" key="3">
    <source>
        <dbReference type="Proteomes" id="UP000095541"/>
    </source>
</evidence>
<feature type="domain" description="Helix-turn-helix" evidence="1">
    <location>
        <begin position="52"/>
        <end position="93"/>
    </location>
</feature>
<dbReference type="Gene3D" id="1.10.1660.10">
    <property type="match status" value="1"/>
</dbReference>
<gene>
    <name evidence="2" type="ORF">ERS852557_03067</name>
</gene>
<dbReference type="SUPFAM" id="SSF46955">
    <property type="entry name" value="Putative DNA-binding domain"/>
    <property type="match status" value="1"/>
</dbReference>
<organism evidence="2 3">
    <name type="scientific">Bacteroides thetaiotaomicron</name>
    <dbReference type="NCBI Taxonomy" id="818"/>
    <lineage>
        <taxon>Bacteria</taxon>
        <taxon>Pseudomonadati</taxon>
        <taxon>Bacteroidota</taxon>
        <taxon>Bacteroidia</taxon>
        <taxon>Bacteroidales</taxon>
        <taxon>Bacteroidaceae</taxon>
        <taxon>Bacteroides</taxon>
    </lineage>
</organism>
<name>A0A174URC7_BACT4</name>
<dbReference type="Proteomes" id="UP000095541">
    <property type="component" value="Unassembled WGS sequence"/>
</dbReference>
<dbReference type="Pfam" id="PF12728">
    <property type="entry name" value="HTH_17"/>
    <property type="match status" value="1"/>
</dbReference>
<dbReference type="InterPro" id="IPR041657">
    <property type="entry name" value="HTH_17"/>
</dbReference>
<reference evidence="2 3" key="1">
    <citation type="submission" date="2015-09" db="EMBL/GenBank/DDBJ databases">
        <authorList>
            <consortium name="Pathogen Informatics"/>
        </authorList>
    </citation>
    <scope>NUCLEOTIDE SEQUENCE [LARGE SCALE GENOMIC DNA]</scope>
    <source>
        <strain evidence="2 3">2789STDY5834945</strain>
    </source>
</reference>
<evidence type="ECO:0000259" key="1">
    <source>
        <dbReference type="Pfam" id="PF12728"/>
    </source>
</evidence>
<proteinExistence type="predicted"/>
<evidence type="ECO:0000313" key="2">
    <source>
        <dbReference type="EMBL" id="CUQ22578.1"/>
    </source>
</evidence>
<accession>A0A174URC7</accession>
<dbReference type="InterPro" id="IPR009061">
    <property type="entry name" value="DNA-bd_dom_put_sf"/>
</dbReference>
<protein>
    <submittedName>
        <fullName evidence="2">Phage transcriptional regulator, AlpA</fullName>
    </submittedName>
</protein>
<dbReference type="AlphaFoldDB" id="A0A174URC7"/>
<dbReference type="RefSeq" id="WP_055219843.1">
    <property type="nucleotide sequence ID" value="NZ_CZBI01000004.1"/>
</dbReference>